<keyword evidence="5" id="KW-0349">Heme</keyword>
<dbReference type="AlphaFoldDB" id="A0A6N6VS05"/>
<feature type="domain" description="Cytochrome b561 bacterial/Ni-hydrogenase" evidence="13">
    <location>
        <begin position="19"/>
        <end position="207"/>
    </location>
</feature>
<dbReference type="GO" id="GO:0022904">
    <property type="term" value="P:respiratory electron transport chain"/>
    <property type="evidence" value="ECO:0007669"/>
    <property type="project" value="InterPro"/>
</dbReference>
<evidence type="ECO:0000256" key="4">
    <source>
        <dbReference type="ARBA" id="ARBA00022475"/>
    </source>
</evidence>
<evidence type="ECO:0000256" key="2">
    <source>
        <dbReference type="ARBA" id="ARBA00008622"/>
    </source>
</evidence>
<keyword evidence="9 12" id="KW-1133">Transmembrane helix</keyword>
<dbReference type="InterPro" id="IPR051542">
    <property type="entry name" value="Hydrogenase_cytochrome"/>
</dbReference>
<evidence type="ECO:0000256" key="6">
    <source>
        <dbReference type="ARBA" id="ARBA00022692"/>
    </source>
</evidence>
<dbReference type="Gene3D" id="1.20.950.20">
    <property type="entry name" value="Transmembrane di-heme cytochromes, Chain C"/>
    <property type="match status" value="1"/>
</dbReference>
<feature type="transmembrane region" description="Helical" evidence="12">
    <location>
        <begin position="121"/>
        <end position="142"/>
    </location>
</feature>
<evidence type="ECO:0000256" key="8">
    <source>
        <dbReference type="ARBA" id="ARBA00022982"/>
    </source>
</evidence>
<comment type="subcellular location">
    <subcellularLocation>
        <location evidence="1">Cell membrane</location>
        <topology evidence="1">Multi-pass membrane protein</topology>
    </subcellularLocation>
</comment>
<evidence type="ECO:0000313" key="14">
    <source>
        <dbReference type="EMBL" id="KAB8038740.1"/>
    </source>
</evidence>
<organism evidence="14 15">
    <name type="scientific">Silvanigrella paludirubra</name>
    <dbReference type="NCBI Taxonomy" id="2499159"/>
    <lineage>
        <taxon>Bacteria</taxon>
        <taxon>Pseudomonadati</taxon>
        <taxon>Bdellovibrionota</taxon>
        <taxon>Oligoflexia</taxon>
        <taxon>Silvanigrellales</taxon>
        <taxon>Silvanigrellaceae</taxon>
        <taxon>Silvanigrella</taxon>
    </lineage>
</organism>
<dbReference type="SUPFAM" id="SSF81342">
    <property type="entry name" value="Transmembrane di-heme cytochromes"/>
    <property type="match status" value="1"/>
</dbReference>
<dbReference type="InterPro" id="IPR016174">
    <property type="entry name" value="Di-haem_cyt_TM"/>
</dbReference>
<evidence type="ECO:0000256" key="11">
    <source>
        <dbReference type="ARBA" id="ARBA00023136"/>
    </source>
</evidence>
<evidence type="ECO:0000256" key="12">
    <source>
        <dbReference type="SAM" id="Phobius"/>
    </source>
</evidence>
<feature type="transmembrane region" description="Helical" evidence="12">
    <location>
        <begin position="26"/>
        <end position="44"/>
    </location>
</feature>
<dbReference type="OrthoDB" id="196472at2"/>
<evidence type="ECO:0000256" key="7">
    <source>
        <dbReference type="ARBA" id="ARBA00022723"/>
    </source>
</evidence>
<evidence type="ECO:0000259" key="13">
    <source>
        <dbReference type="Pfam" id="PF01292"/>
    </source>
</evidence>
<accession>A0A6N6VS05</accession>
<keyword evidence="6 12" id="KW-0812">Transmembrane</keyword>
<dbReference type="GO" id="GO:0009055">
    <property type="term" value="F:electron transfer activity"/>
    <property type="evidence" value="ECO:0007669"/>
    <property type="project" value="InterPro"/>
</dbReference>
<dbReference type="GO" id="GO:0005506">
    <property type="term" value="F:iron ion binding"/>
    <property type="evidence" value="ECO:0007669"/>
    <property type="project" value="InterPro"/>
</dbReference>
<dbReference type="PANTHER" id="PTHR30485">
    <property type="entry name" value="NI/FE-HYDROGENASE 1 B-TYPE CYTOCHROME SUBUNIT"/>
    <property type="match status" value="1"/>
</dbReference>
<evidence type="ECO:0000256" key="9">
    <source>
        <dbReference type="ARBA" id="ARBA00022989"/>
    </source>
</evidence>
<sequence length="213" mass="25455">MSLNNKEVIEERHFVVKKVYDPVLRFLHWWNALSIFSLMLTIWLKKFIREYENGKEILYRYHTLIGYALTAGITLRIIWGFIGPEHAKFKNMIHIKSFIKLIQTRKYDDHDNWGHDKYAGLLYIIVYILMVYQIFSGLYLAAKIFGMGPLTSYVPLLKEKTPLSSFLKDVHEIIFYISMIFVLLHVFMIIFHEIKRKYPMAQSMFSGNQYRKK</sequence>
<dbReference type="GO" id="GO:0005886">
    <property type="term" value="C:plasma membrane"/>
    <property type="evidence" value="ECO:0007669"/>
    <property type="project" value="UniProtKB-SubCell"/>
</dbReference>
<reference evidence="14 15" key="1">
    <citation type="submission" date="2019-10" db="EMBL/GenBank/DDBJ databases">
        <title>New species of Slilvanegrellaceae.</title>
        <authorList>
            <person name="Pitt A."/>
            <person name="Hahn M.W."/>
        </authorList>
    </citation>
    <scope>NUCLEOTIDE SEQUENCE [LARGE SCALE GENOMIC DNA]</scope>
    <source>
        <strain evidence="14 15">SP-Ram-0.45-NSY-1</strain>
    </source>
</reference>
<dbReference type="GO" id="GO:0020037">
    <property type="term" value="F:heme binding"/>
    <property type="evidence" value="ECO:0007669"/>
    <property type="project" value="TreeGrafter"/>
</dbReference>
<keyword evidence="7" id="KW-0479">Metal-binding</keyword>
<protein>
    <recommendedName>
        <fullName evidence="13">Cytochrome b561 bacterial/Ni-hydrogenase domain-containing protein</fullName>
    </recommendedName>
</protein>
<dbReference type="Pfam" id="PF01292">
    <property type="entry name" value="Ni_hydr_CYTB"/>
    <property type="match status" value="1"/>
</dbReference>
<keyword evidence="11 12" id="KW-0472">Membrane</keyword>
<evidence type="ECO:0000313" key="15">
    <source>
        <dbReference type="Proteomes" id="UP000437748"/>
    </source>
</evidence>
<gene>
    <name evidence="14" type="ORF">GCL60_07705</name>
</gene>
<dbReference type="Proteomes" id="UP000437748">
    <property type="component" value="Unassembled WGS sequence"/>
</dbReference>
<name>A0A6N6VS05_9BACT</name>
<comment type="similarity">
    <text evidence="2">Belongs to the HupC/HyaC/HydC family.</text>
</comment>
<keyword evidence="8" id="KW-0249">Electron transport</keyword>
<evidence type="ECO:0000256" key="3">
    <source>
        <dbReference type="ARBA" id="ARBA00022448"/>
    </source>
</evidence>
<keyword evidence="15" id="KW-1185">Reference proteome</keyword>
<feature type="transmembrane region" description="Helical" evidence="12">
    <location>
        <begin position="64"/>
        <end position="82"/>
    </location>
</feature>
<keyword evidence="4" id="KW-1003">Cell membrane</keyword>
<evidence type="ECO:0000256" key="1">
    <source>
        <dbReference type="ARBA" id="ARBA00004651"/>
    </source>
</evidence>
<dbReference type="PANTHER" id="PTHR30485:SF2">
    <property type="entry name" value="BLL0597 PROTEIN"/>
    <property type="match status" value="1"/>
</dbReference>
<keyword evidence="10" id="KW-0408">Iron</keyword>
<comment type="caution">
    <text evidence="14">The sequence shown here is derived from an EMBL/GenBank/DDBJ whole genome shotgun (WGS) entry which is preliminary data.</text>
</comment>
<dbReference type="InterPro" id="IPR000516">
    <property type="entry name" value="Ni-dep_Hydgase_cyt-B"/>
</dbReference>
<dbReference type="RefSeq" id="WP_153420028.1">
    <property type="nucleotide sequence ID" value="NZ_WFLM01000003.1"/>
</dbReference>
<evidence type="ECO:0000256" key="5">
    <source>
        <dbReference type="ARBA" id="ARBA00022617"/>
    </source>
</evidence>
<dbReference type="InterPro" id="IPR011577">
    <property type="entry name" value="Cyt_b561_bac/Ni-Hgenase"/>
</dbReference>
<evidence type="ECO:0000256" key="10">
    <source>
        <dbReference type="ARBA" id="ARBA00023004"/>
    </source>
</evidence>
<feature type="transmembrane region" description="Helical" evidence="12">
    <location>
        <begin position="173"/>
        <end position="191"/>
    </location>
</feature>
<proteinExistence type="inferred from homology"/>
<keyword evidence="3" id="KW-0813">Transport</keyword>
<dbReference type="PRINTS" id="PR00161">
    <property type="entry name" value="NIHGNASECYTB"/>
</dbReference>
<dbReference type="EMBL" id="WFLM01000003">
    <property type="protein sequence ID" value="KAB8038740.1"/>
    <property type="molecule type" value="Genomic_DNA"/>
</dbReference>